<dbReference type="InterPro" id="IPR011009">
    <property type="entry name" value="Kinase-like_dom_sf"/>
</dbReference>
<dbReference type="EMBL" id="JBAWTH010000156">
    <property type="protein sequence ID" value="KAL2274464.1"/>
    <property type="molecule type" value="Genomic_DNA"/>
</dbReference>
<evidence type="ECO:0000313" key="2">
    <source>
        <dbReference type="Proteomes" id="UP001600888"/>
    </source>
</evidence>
<dbReference type="SUPFAM" id="SSF56112">
    <property type="entry name" value="Protein kinase-like (PK-like)"/>
    <property type="match status" value="1"/>
</dbReference>
<protein>
    <recommendedName>
        <fullName evidence="3">Protein kinase domain-containing protein</fullName>
    </recommendedName>
</protein>
<proteinExistence type="predicted"/>
<gene>
    <name evidence="1" type="ORF">FJTKL_03213</name>
</gene>
<sequence length="202" mass="22815">MDPKKDGGAQPLSKRQLALSWSKDDLISTFKQTPEFKPNGCDVTGFVFPPTKYPIAYVKFSLASERRAELHNQEYAFKALREMPLNQTQGILIPEIYCAFEYSENFFIVIEYISGRTLIQLAQQPGWESQQISLSNSIARAIGLLMSIKPPLRQRPGPVSGGHIKHPLFKDDTSYLEYSSIDELEAHLNKVSTLKFKDSSTV</sequence>
<keyword evidence="2" id="KW-1185">Reference proteome</keyword>
<accession>A0ABR4DVT0</accession>
<reference evidence="1 2" key="1">
    <citation type="submission" date="2024-03" db="EMBL/GenBank/DDBJ databases">
        <title>A high-quality draft genome sequence of Diaporthe vaccinii, a causative agent of upright dieback and viscid rot disease in cranberry plants.</title>
        <authorList>
            <person name="Sarrasin M."/>
            <person name="Lang B.F."/>
            <person name="Burger G."/>
        </authorList>
    </citation>
    <scope>NUCLEOTIDE SEQUENCE [LARGE SCALE GENOMIC DNA]</scope>
    <source>
        <strain evidence="1 2">IS7</strain>
    </source>
</reference>
<name>A0ABR4DVT0_9PEZI</name>
<comment type="caution">
    <text evidence="1">The sequence shown here is derived from an EMBL/GenBank/DDBJ whole genome shotgun (WGS) entry which is preliminary data.</text>
</comment>
<dbReference type="Proteomes" id="UP001600888">
    <property type="component" value="Unassembled WGS sequence"/>
</dbReference>
<evidence type="ECO:0008006" key="3">
    <source>
        <dbReference type="Google" id="ProtNLM"/>
    </source>
</evidence>
<organism evidence="1 2">
    <name type="scientific">Diaporthe vaccinii</name>
    <dbReference type="NCBI Taxonomy" id="105482"/>
    <lineage>
        <taxon>Eukaryota</taxon>
        <taxon>Fungi</taxon>
        <taxon>Dikarya</taxon>
        <taxon>Ascomycota</taxon>
        <taxon>Pezizomycotina</taxon>
        <taxon>Sordariomycetes</taxon>
        <taxon>Sordariomycetidae</taxon>
        <taxon>Diaporthales</taxon>
        <taxon>Diaporthaceae</taxon>
        <taxon>Diaporthe</taxon>
        <taxon>Diaporthe eres species complex</taxon>
    </lineage>
</organism>
<evidence type="ECO:0000313" key="1">
    <source>
        <dbReference type="EMBL" id="KAL2274464.1"/>
    </source>
</evidence>